<dbReference type="PANTHER" id="PTHR10369">
    <property type="entry name" value="60S RIBOSOMAL PROTEIN L36A/L44"/>
    <property type="match status" value="1"/>
</dbReference>
<organism evidence="5 6">
    <name type="scientific">Leptobrachium leishanense</name>
    <name type="common">Leishan spiny toad</name>
    <dbReference type="NCBI Taxonomy" id="445787"/>
    <lineage>
        <taxon>Eukaryota</taxon>
        <taxon>Metazoa</taxon>
        <taxon>Chordata</taxon>
        <taxon>Craniata</taxon>
        <taxon>Vertebrata</taxon>
        <taxon>Euteleostomi</taxon>
        <taxon>Amphibia</taxon>
        <taxon>Batrachia</taxon>
        <taxon>Anura</taxon>
        <taxon>Pelobatoidea</taxon>
        <taxon>Megophryidae</taxon>
        <taxon>Leptobrachium</taxon>
    </lineage>
</organism>
<dbReference type="GO" id="GO:0005840">
    <property type="term" value="C:ribosome"/>
    <property type="evidence" value="ECO:0007669"/>
    <property type="project" value="UniProtKB-KW"/>
</dbReference>
<dbReference type="Gene3D" id="3.10.450.80">
    <property type="match status" value="1"/>
</dbReference>
<comment type="similarity">
    <text evidence="1">Belongs to the eukaryotic ribosomal protein eL42 family.</text>
</comment>
<protein>
    <submittedName>
        <fullName evidence="5">Ribosomal protein L36a like</fullName>
    </submittedName>
</protein>
<evidence type="ECO:0000313" key="6">
    <source>
        <dbReference type="Proteomes" id="UP000694569"/>
    </source>
</evidence>
<dbReference type="AlphaFoldDB" id="A0A8C5P7C7"/>
<dbReference type="SUPFAM" id="SSF57829">
    <property type="entry name" value="Zn-binding ribosomal proteins"/>
    <property type="match status" value="1"/>
</dbReference>
<sequence length="107" mass="12466">MQCSSDATRRCPELTRKFSAKFHRWGEQCLGTANMVNVPKTRRTYCKKCGLHQPHKVTQYKKGKGSLYAEGKRRSDHKQSSYGRQTESIFRKKAKTTKKIVRRLECV</sequence>
<accession>A0A8C5P7C7</accession>
<evidence type="ECO:0000256" key="4">
    <source>
        <dbReference type="SAM" id="MobiDB-lite"/>
    </source>
</evidence>
<gene>
    <name evidence="5" type="primary">RPL36AL</name>
</gene>
<dbReference type="OrthoDB" id="2967263at2759"/>
<feature type="compositionally biased region" description="Basic and acidic residues" evidence="4">
    <location>
        <begin position="70"/>
        <end position="79"/>
    </location>
</feature>
<dbReference type="InterPro" id="IPR011332">
    <property type="entry name" value="Ribosomal_zn-bd"/>
</dbReference>
<keyword evidence="3" id="KW-0687">Ribonucleoprotein</keyword>
<dbReference type="GO" id="GO:0003735">
    <property type="term" value="F:structural constituent of ribosome"/>
    <property type="evidence" value="ECO:0007669"/>
    <property type="project" value="InterPro"/>
</dbReference>
<dbReference type="Pfam" id="PF00935">
    <property type="entry name" value="Ribosomal_L44"/>
    <property type="match status" value="1"/>
</dbReference>
<dbReference type="Ensembl" id="ENSLLET00000002307.1">
    <property type="protein sequence ID" value="ENSLLEP00000002214.1"/>
    <property type="gene ID" value="ENSLLEG00000001428.1"/>
</dbReference>
<evidence type="ECO:0000313" key="5">
    <source>
        <dbReference type="Ensembl" id="ENSLLEP00000002214.1"/>
    </source>
</evidence>
<evidence type="ECO:0000256" key="1">
    <source>
        <dbReference type="ARBA" id="ARBA00009364"/>
    </source>
</evidence>
<reference evidence="5" key="1">
    <citation type="submission" date="2025-08" db="UniProtKB">
        <authorList>
            <consortium name="Ensembl"/>
        </authorList>
    </citation>
    <scope>IDENTIFICATION</scope>
</reference>
<evidence type="ECO:0000256" key="3">
    <source>
        <dbReference type="ARBA" id="ARBA00023274"/>
    </source>
</evidence>
<evidence type="ECO:0000256" key="2">
    <source>
        <dbReference type="ARBA" id="ARBA00022980"/>
    </source>
</evidence>
<keyword evidence="6" id="KW-1185">Reference proteome</keyword>
<name>A0A8C5P7C7_9ANUR</name>
<dbReference type="GO" id="GO:0006412">
    <property type="term" value="P:translation"/>
    <property type="evidence" value="ECO:0007669"/>
    <property type="project" value="InterPro"/>
</dbReference>
<keyword evidence="2" id="KW-0689">Ribosomal protein</keyword>
<dbReference type="InterPro" id="IPR000552">
    <property type="entry name" value="Ribosomal_eL44"/>
</dbReference>
<proteinExistence type="inferred from homology"/>
<reference evidence="5" key="2">
    <citation type="submission" date="2025-09" db="UniProtKB">
        <authorList>
            <consortium name="Ensembl"/>
        </authorList>
    </citation>
    <scope>IDENTIFICATION</scope>
</reference>
<feature type="region of interest" description="Disordered" evidence="4">
    <location>
        <begin position="60"/>
        <end position="88"/>
    </location>
</feature>
<dbReference type="GeneTree" id="ENSGT00940000161656"/>
<dbReference type="GO" id="GO:1990904">
    <property type="term" value="C:ribonucleoprotein complex"/>
    <property type="evidence" value="ECO:0007669"/>
    <property type="project" value="UniProtKB-KW"/>
</dbReference>
<dbReference type="Proteomes" id="UP000694569">
    <property type="component" value="Unplaced"/>
</dbReference>
<dbReference type="InterPro" id="IPR053708">
    <property type="entry name" value="Ribosomal_LSU_eL42"/>
</dbReference>
<dbReference type="FunFam" id="3.10.450.80:FF:000001">
    <property type="entry name" value="60S ribosomal protein L44"/>
    <property type="match status" value="1"/>
</dbReference>